<organism evidence="2">
    <name type="scientific">Providencia rettgeri</name>
    <dbReference type="NCBI Taxonomy" id="587"/>
    <lineage>
        <taxon>Bacteria</taxon>
        <taxon>Pseudomonadati</taxon>
        <taxon>Pseudomonadota</taxon>
        <taxon>Gammaproteobacteria</taxon>
        <taxon>Enterobacterales</taxon>
        <taxon>Morganellaceae</taxon>
        <taxon>Providencia</taxon>
    </lineage>
</organism>
<sequence length="100" mass="10822">MCHQLQNKVLTAIDKTPVLHHNCIMVASLNDGGNMQVRVIVGAQAAYACISHESGTLDVRLNPGRSARKSMKESAAELREKAAELTRRAALIENAAELVD</sequence>
<proteinExistence type="predicted"/>
<evidence type="ECO:0000256" key="1">
    <source>
        <dbReference type="SAM" id="Coils"/>
    </source>
</evidence>
<feature type="coiled-coil region" evidence="1">
    <location>
        <begin position="68"/>
        <end position="95"/>
    </location>
</feature>
<name>A0A3G2CD75_PRORE</name>
<geneLocation type="plasmid" evidence="2">
    <name>p2055-IMP</name>
</geneLocation>
<dbReference type="EMBL" id="MH882484">
    <property type="protein sequence ID" value="AYM50571.1"/>
    <property type="molecule type" value="Genomic_DNA"/>
</dbReference>
<keyword evidence="2" id="KW-0614">Plasmid</keyword>
<keyword evidence="1" id="KW-0175">Coiled coil</keyword>
<dbReference type="AlphaFoldDB" id="A0A3G2CD75"/>
<evidence type="ECO:0000313" key="2">
    <source>
        <dbReference type="EMBL" id="AYM50571.1"/>
    </source>
</evidence>
<protein>
    <submittedName>
        <fullName evidence="2">Uncharacterized protein</fullName>
    </submittedName>
</protein>
<reference evidence="2" key="1">
    <citation type="submission" date="2018-09" db="EMBL/GenBank/DDBJ databases">
        <authorList>
            <person name="Zhou D."/>
        </authorList>
    </citation>
    <scope>NUCLEOTIDE SEQUENCE</scope>
    <source>
        <strain evidence="2">2055</strain>
        <plasmid evidence="2">p2055-IMP</plasmid>
    </source>
</reference>
<dbReference type="RefSeq" id="WP_168444955.1">
    <property type="nucleotide sequence ID" value="NZ_MH882484.1"/>
</dbReference>
<accession>A0A3G2CD75</accession>